<evidence type="ECO:0000313" key="6">
    <source>
        <dbReference type="EMBL" id="KAL0523294.1"/>
    </source>
</evidence>
<keyword evidence="1" id="KW-0677">Repeat</keyword>
<dbReference type="GO" id="GO:0003729">
    <property type="term" value="F:mRNA binding"/>
    <property type="evidence" value="ECO:0007669"/>
    <property type="project" value="UniProtKB-ARBA"/>
</dbReference>
<dbReference type="EMBL" id="JBAMZN010000027">
    <property type="protein sequence ID" value="KAL0523294.1"/>
    <property type="molecule type" value="Genomic_DNA"/>
</dbReference>
<dbReference type="SUPFAM" id="SSF54928">
    <property type="entry name" value="RNA-binding domain, RBD"/>
    <property type="match status" value="1"/>
</dbReference>
<dbReference type="Gene3D" id="3.30.70.330">
    <property type="match status" value="1"/>
</dbReference>
<dbReference type="InterPro" id="IPR050886">
    <property type="entry name" value="RNA-binding_reg"/>
</dbReference>
<dbReference type="GO" id="GO:0009967">
    <property type="term" value="P:positive regulation of signal transduction"/>
    <property type="evidence" value="ECO:0007669"/>
    <property type="project" value="UniProtKB-ARBA"/>
</dbReference>
<dbReference type="AlphaFoldDB" id="A0AAW3BRA6"/>
<dbReference type="InterPro" id="IPR012677">
    <property type="entry name" value="Nucleotide-bd_a/b_plait_sf"/>
</dbReference>
<comment type="caution">
    <text evidence="6">The sequence shown here is derived from an EMBL/GenBank/DDBJ whole genome shotgun (WGS) entry which is preliminary data.</text>
</comment>
<dbReference type="SMART" id="SM00360">
    <property type="entry name" value="RRM"/>
    <property type="match status" value="1"/>
</dbReference>
<gene>
    <name evidence="6" type="ORF">Q4I28_004423</name>
</gene>
<keyword evidence="2 3" id="KW-0694">RNA-binding</keyword>
<evidence type="ECO:0000256" key="1">
    <source>
        <dbReference type="ARBA" id="ARBA00022737"/>
    </source>
</evidence>
<feature type="transmembrane region" description="Helical" evidence="4">
    <location>
        <begin position="29"/>
        <end position="52"/>
    </location>
</feature>
<dbReference type="Pfam" id="PF00076">
    <property type="entry name" value="RRM_1"/>
    <property type="match status" value="1"/>
</dbReference>
<dbReference type="GO" id="GO:0010629">
    <property type="term" value="P:negative regulation of gene expression"/>
    <property type="evidence" value="ECO:0007669"/>
    <property type="project" value="UniProtKB-ARBA"/>
</dbReference>
<evidence type="ECO:0000259" key="5">
    <source>
        <dbReference type="PROSITE" id="PS50102"/>
    </source>
</evidence>
<evidence type="ECO:0000256" key="3">
    <source>
        <dbReference type="PROSITE-ProRule" id="PRU00176"/>
    </source>
</evidence>
<dbReference type="InterPro" id="IPR000504">
    <property type="entry name" value="RRM_dom"/>
</dbReference>
<keyword evidence="4" id="KW-0812">Transmembrane</keyword>
<dbReference type="GO" id="GO:0005737">
    <property type="term" value="C:cytoplasm"/>
    <property type="evidence" value="ECO:0007669"/>
    <property type="project" value="UniProtKB-ARBA"/>
</dbReference>
<feature type="domain" description="RRM" evidence="5">
    <location>
        <begin position="104"/>
        <end position="188"/>
    </location>
</feature>
<protein>
    <submittedName>
        <fullName evidence="6">RNA recognition motif (RRM, RBD, or RNP domain)</fullName>
    </submittedName>
</protein>
<dbReference type="Proteomes" id="UP001501274">
    <property type="component" value="Unassembled WGS sequence"/>
</dbReference>
<keyword evidence="4" id="KW-0472">Membrane</keyword>
<organism evidence="6 7">
    <name type="scientific">Leishmania naiffi</name>
    <dbReference type="NCBI Taxonomy" id="5678"/>
    <lineage>
        <taxon>Eukaryota</taxon>
        <taxon>Discoba</taxon>
        <taxon>Euglenozoa</taxon>
        <taxon>Kinetoplastea</taxon>
        <taxon>Metakinetoplastina</taxon>
        <taxon>Trypanosomatida</taxon>
        <taxon>Trypanosomatidae</taxon>
        <taxon>Leishmaniinae</taxon>
        <taxon>Leishmania</taxon>
        <taxon>Leishmania naiffi species complex</taxon>
    </lineage>
</organism>
<evidence type="ECO:0000256" key="4">
    <source>
        <dbReference type="SAM" id="Phobius"/>
    </source>
</evidence>
<proteinExistence type="predicted"/>
<dbReference type="FunFam" id="3.30.70.330:FF:000383">
    <property type="entry name" value="Sex lethal, isoform D"/>
    <property type="match status" value="1"/>
</dbReference>
<keyword evidence="7" id="KW-1185">Reference proteome</keyword>
<dbReference type="GO" id="GO:0005634">
    <property type="term" value="C:nucleus"/>
    <property type="evidence" value="ECO:0007669"/>
    <property type="project" value="TreeGrafter"/>
</dbReference>
<dbReference type="PROSITE" id="PS50102">
    <property type="entry name" value="RRM"/>
    <property type="match status" value="1"/>
</dbReference>
<dbReference type="InterPro" id="IPR035979">
    <property type="entry name" value="RBD_domain_sf"/>
</dbReference>
<keyword evidence="4" id="KW-1133">Transmembrane helix</keyword>
<sequence>MCATRTRMCMRCCVCTMCLPSSPPLADSFALLLFSVFFFSPPFFFLSPFFLIPRQVSCILFRVFRPSSPLSPSPLLSTNPYHFRQQQQMPSQQQVYNPEPEALRNLMVNYIPTTVDEMQLRQLFERYGPIETVKIVCDRETRQSRGYGFVKYCSAASAQQAVNELNGFNILNRFNILNKRLKVALAASGNQRQRPYNAAPPGANPAANMGYYGGNFAPTGYPQANPYAQQHMMAMQQQYMMQQSGQQPRQ</sequence>
<reference evidence="6 7" key="1">
    <citation type="submission" date="2024-02" db="EMBL/GenBank/DDBJ databases">
        <title>FIRST GENOME SEQUENCES OF Leishmania (Viannia) shawi, Leishmania (Viannia) lindenbergi AND Leishmania (Viannia) utingensis.</title>
        <authorList>
            <person name="Resadore F."/>
            <person name="Custodio M.G.F."/>
            <person name="Boite M.C."/>
            <person name="Cupolillo E."/>
            <person name="Ferreira G.E.M."/>
        </authorList>
    </citation>
    <scope>NUCLEOTIDE SEQUENCE [LARGE SCALE GENOMIC DNA]</scope>
    <source>
        <strain evidence="6 7">MDAS/BR/1979/M5533</strain>
    </source>
</reference>
<name>A0AAW3BRA6_9TRYP</name>
<evidence type="ECO:0000313" key="7">
    <source>
        <dbReference type="Proteomes" id="UP001501274"/>
    </source>
</evidence>
<evidence type="ECO:0000256" key="2">
    <source>
        <dbReference type="ARBA" id="ARBA00022884"/>
    </source>
</evidence>
<dbReference type="PANTHER" id="PTHR48024:SF56">
    <property type="entry name" value="HETEROGENEOUS NUCLEAR RIBONUCLEOPROTEIN A0"/>
    <property type="match status" value="1"/>
</dbReference>
<accession>A0AAW3BRA6</accession>
<dbReference type="PANTHER" id="PTHR48024">
    <property type="entry name" value="GEO13361P1-RELATED"/>
    <property type="match status" value="1"/>
</dbReference>